<dbReference type="GO" id="GO:0006913">
    <property type="term" value="P:nucleocytoplasmic transport"/>
    <property type="evidence" value="ECO:0007669"/>
    <property type="project" value="TreeGrafter"/>
</dbReference>
<evidence type="ECO:0000313" key="5">
    <source>
        <dbReference type="EMBL" id="CAE8614069.1"/>
    </source>
</evidence>
<evidence type="ECO:0000313" key="6">
    <source>
        <dbReference type="Proteomes" id="UP000654075"/>
    </source>
</evidence>
<dbReference type="GO" id="GO:0031267">
    <property type="term" value="F:small GTPase binding"/>
    <property type="evidence" value="ECO:0007669"/>
    <property type="project" value="TreeGrafter"/>
</dbReference>
<keyword evidence="2" id="KW-0433">Leucine-rich repeat</keyword>
<evidence type="ECO:0000256" key="4">
    <source>
        <dbReference type="SAM" id="MobiDB-lite"/>
    </source>
</evidence>
<dbReference type="GO" id="GO:0005096">
    <property type="term" value="F:GTPase activator activity"/>
    <property type="evidence" value="ECO:0007669"/>
    <property type="project" value="UniProtKB-KW"/>
</dbReference>
<sequence length="795" mass="84350">MQVPCLSDLNLRRVGACLTSGSVLQLALTCSAWLAAFFRLGRWRLASLRLDGNGERVCNPNGVFSAVETNDVRLLSASGLGLQLFREVLNWPFEALQRLELIDCLFENGGAEAIAHLLHRHQVSQVLLRRCFLVESDFVLMAPVAASLEELHLAEVGRSESLGAGFVGLLQKCGKLRHLELRGNFVLSSSVISAITGHQSLQCLRIQNNSVLDDQTVQQLCQGLAQAVSSVVKLTTLDLSSSGGVGRLSDRSGKAIGSMLAAGVRLRELSLRGQQLSLGGLAACIGIHQNGKGLLELDLSGNNLGLAAAGSPIKDDDVALWDSLRAALAAVPELKRLCIGDGGEAGALHGFLDDADPDGSWESADSDVEASRLEAAGQRIPLCRLSWLGPALPSLLLLDASGANIGDSALGELGKAMAVAGPMVLQELELSRNFITEDGVQSLVLGLRKAKVRLRRLGLAVNRVGDEGSEALALELASTGVLPDLRYFGLRANAIGAVGPLCRALRSGADALMELDLRENLFGDEDARRLQAAVPRRFRRICLQLEGSELSEEFLQELAGFSPGEAGSAIEARSSGRLESEFELEPIGASDPFAGWPSFESEGPAPWEFPSFLGRETAEIGSSDEEQEPIGREKGATGPTVGRGTEAANSLCPVSAAECNLTDSRFHAVQTGDRPTGQIAPALADTGSTNPAPAEAPAKFSPPARHSSEASSAVTNNTDSNNSNNSNSNPSKTEIEFDGPLPEQRNISRGKTSQQSEPAELSLEEAGEGVNVPLSQNEWQECLDTLDWVQSMIKS</sequence>
<feature type="region of interest" description="Disordered" evidence="4">
    <location>
        <begin position="671"/>
        <end position="772"/>
    </location>
</feature>
<dbReference type="Proteomes" id="UP000654075">
    <property type="component" value="Unassembled WGS sequence"/>
</dbReference>
<dbReference type="PANTHER" id="PTHR24113">
    <property type="entry name" value="RAN GTPASE-ACTIVATING PROTEIN 1"/>
    <property type="match status" value="1"/>
</dbReference>
<feature type="compositionally biased region" description="Polar residues" evidence="4">
    <location>
        <begin position="745"/>
        <end position="757"/>
    </location>
</feature>
<dbReference type="InterPro" id="IPR027038">
    <property type="entry name" value="RanGap"/>
</dbReference>
<feature type="region of interest" description="Disordered" evidence="4">
    <location>
        <begin position="620"/>
        <end position="647"/>
    </location>
</feature>
<accession>A0A813FHY2</accession>
<organism evidence="5 6">
    <name type="scientific">Polarella glacialis</name>
    <name type="common">Dinoflagellate</name>
    <dbReference type="NCBI Taxonomy" id="89957"/>
    <lineage>
        <taxon>Eukaryota</taxon>
        <taxon>Sar</taxon>
        <taxon>Alveolata</taxon>
        <taxon>Dinophyceae</taxon>
        <taxon>Suessiales</taxon>
        <taxon>Suessiaceae</taxon>
        <taxon>Polarella</taxon>
    </lineage>
</organism>
<dbReference type="Gene3D" id="3.80.10.10">
    <property type="entry name" value="Ribonuclease Inhibitor"/>
    <property type="match status" value="2"/>
</dbReference>
<gene>
    <name evidence="5" type="ORF">PGLA1383_LOCUS31802</name>
</gene>
<evidence type="ECO:0000256" key="1">
    <source>
        <dbReference type="ARBA" id="ARBA00022468"/>
    </source>
</evidence>
<name>A0A813FHY2_POLGL</name>
<dbReference type="SUPFAM" id="SSF52047">
    <property type="entry name" value="RNI-like"/>
    <property type="match status" value="1"/>
</dbReference>
<evidence type="ECO:0000256" key="3">
    <source>
        <dbReference type="ARBA" id="ARBA00022737"/>
    </source>
</evidence>
<dbReference type="GO" id="GO:0005829">
    <property type="term" value="C:cytosol"/>
    <property type="evidence" value="ECO:0007669"/>
    <property type="project" value="TreeGrafter"/>
</dbReference>
<dbReference type="PANTHER" id="PTHR24113:SF12">
    <property type="entry name" value="RAN GTPASE-ACTIVATING PROTEIN 1"/>
    <property type="match status" value="1"/>
</dbReference>
<dbReference type="SMART" id="SM00368">
    <property type="entry name" value="LRR_RI"/>
    <property type="match status" value="8"/>
</dbReference>
<evidence type="ECO:0000256" key="2">
    <source>
        <dbReference type="ARBA" id="ARBA00022614"/>
    </source>
</evidence>
<keyword evidence="6" id="KW-1185">Reference proteome</keyword>
<dbReference type="EMBL" id="CAJNNV010025361">
    <property type="protein sequence ID" value="CAE8614069.1"/>
    <property type="molecule type" value="Genomic_DNA"/>
</dbReference>
<reference evidence="5" key="1">
    <citation type="submission" date="2021-02" db="EMBL/GenBank/DDBJ databases">
        <authorList>
            <person name="Dougan E. K."/>
            <person name="Rhodes N."/>
            <person name="Thang M."/>
            <person name="Chan C."/>
        </authorList>
    </citation>
    <scope>NUCLEOTIDE SEQUENCE</scope>
</reference>
<dbReference type="OrthoDB" id="120976at2759"/>
<feature type="compositionally biased region" description="Low complexity" evidence="4">
    <location>
        <begin position="711"/>
        <end position="731"/>
    </location>
</feature>
<keyword evidence="3" id="KW-0677">Repeat</keyword>
<keyword evidence="1" id="KW-0343">GTPase activation</keyword>
<dbReference type="InterPro" id="IPR032675">
    <property type="entry name" value="LRR_dom_sf"/>
</dbReference>
<comment type="caution">
    <text evidence="5">The sequence shown here is derived from an EMBL/GenBank/DDBJ whole genome shotgun (WGS) entry which is preliminary data.</text>
</comment>
<dbReference type="GO" id="GO:0005634">
    <property type="term" value="C:nucleus"/>
    <property type="evidence" value="ECO:0007669"/>
    <property type="project" value="TreeGrafter"/>
</dbReference>
<proteinExistence type="predicted"/>
<dbReference type="AlphaFoldDB" id="A0A813FHY2"/>
<protein>
    <submittedName>
        <fullName evidence="5">Uncharacterized protein</fullName>
    </submittedName>
</protein>
<dbReference type="GO" id="GO:0048471">
    <property type="term" value="C:perinuclear region of cytoplasm"/>
    <property type="evidence" value="ECO:0007669"/>
    <property type="project" value="TreeGrafter"/>
</dbReference>